<gene>
    <name evidence="2" type="ORF">CLG85_017050</name>
    <name evidence="3" type="ORF">CLG85_02865</name>
</gene>
<dbReference type="Proteomes" id="UP000217448">
    <property type="component" value="Unassembled WGS sequence"/>
</dbReference>
<keyword evidence="4" id="KW-1185">Reference proteome</keyword>
<dbReference type="CDD" id="cd01299">
    <property type="entry name" value="Met_dep_hydrolase_A"/>
    <property type="match status" value="1"/>
</dbReference>
<dbReference type="Gene3D" id="2.30.40.10">
    <property type="entry name" value="Urease, subunit C, domain 1"/>
    <property type="match status" value="1"/>
</dbReference>
<dbReference type="GO" id="GO:0016810">
    <property type="term" value="F:hydrolase activity, acting on carbon-nitrogen (but not peptide) bonds"/>
    <property type="evidence" value="ECO:0007669"/>
    <property type="project" value="InterPro"/>
</dbReference>
<dbReference type="EMBL" id="NTHN02000034">
    <property type="protein sequence ID" value="MCT4371934.1"/>
    <property type="molecule type" value="Genomic_DNA"/>
</dbReference>
<protein>
    <submittedName>
        <fullName evidence="2">Amidohydrolase family protein</fullName>
    </submittedName>
    <submittedName>
        <fullName evidence="3">Peptidase M38</fullName>
    </submittedName>
</protein>
<organism evidence="3">
    <name type="scientific">Alloyangia mangrovi</name>
    <dbReference type="NCBI Taxonomy" id="1779329"/>
    <lineage>
        <taxon>Bacteria</taxon>
        <taxon>Pseudomonadati</taxon>
        <taxon>Pseudomonadota</taxon>
        <taxon>Alphaproteobacteria</taxon>
        <taxon>Rhodobacterales</taxon>
        <taxon>Roseobacteraceae</taxon>
        <taxon>Alloyangia</taxon>
    </lineage>
</organism>
<evidence type="ECO:0000259" key="1">
    <source>
        <dbReference type="Pfam" id="PF01979"/>
    </source>
</evidence>
<dbReference type="SUPFAM" id="SSF51338">
    <property type="entry name" value="Composite domain of metallo-dependent hydrolases"/>
    <property type="match status" value="1"/>
</dbReference>
<dbReference type="Gene3D" id="3.20.20.140">
    <property type="entry name" value="Metal-dependent hydrolases"/>
    <property type="match status" value="1"/>
</dbReference>
<dbReference type="InterPro" id="IPR006680">
    <property type="entry name" value="Amidohydro-rel"/>
</dbReference>
<dbReference type="InterPro" id="IPR051781">
    <property type="entry name" value="Metallo-dep_Hydrolase"/>
</dbReference>
<dbReference type="InterPro" id="IPR011059">
    <property type="entry name" value="Metal-dep_hydrolase_composite"/>
</dbReference>
<dbReference type="AlphaFoldDB" id="A0A2A3JZT8"/>
<reference evidence="4" key="2">
    <citation type="submission" date="2023-07" db="EMBL/GenBank/DDBJ databases">
        <title>Yangia mangrovi SAOS 153D genome.</title>
        <authorList>
            <person name="Verma A."/>
            <person name="Pal Y."/>
            <person name="Sundharam S."/>
            <person name="Bisht B."/>
            <person name="Srinivasan K."/>
        </authorList>
    </citation>
    <scope>NUCLEOTIDE SEQUENCE [LARGE SCALE GENOMIC DNA]</scope>
    <source>
        <strain evidence="4">SAOS 153D</strain>
    </source>
</reference>
<dbReference type="SUPFAM" id="SSF51556">
    <property type="entry name" value="Metallo-dependent hydrolases"/>
    <property type="match status" value="1"/>
</dbReference>
<comment type="caution">
    <text evidence="3">The sequence shown here is derived from an EMBL/GenBank/DDBJ whole genome shotgun (WGS) entry which is preliminary data.</text>
</comment>
<reference evidence="2" key="3">
    <citation type="submission" date="2024-05" db="EMBL/GenBank/DDBJ databases">
        <title>Yangia mangrovi SAOS 153D genome.</title>
        <authorList>
            <person name="Verma A."/>
            <person name="Pal Y."/>
            <person name="Sundharam S."/>
            <person name="Bisht B."/>
            <person name="Srinivasan K."/>
        </authorList>
    </citation>
    <scope>NUCLEOTIDE SEQUENCE</scope>
    <source>
        <strain evidence="2">SAOS 153D</strain>
    </source>
</reference>
<evidence type="ECO:0000313" key="4">
    <source>
        <dbReference type="Proteomes" id="UP000217448"/>
    </source>
</evidence>
<dbReference type="RefSeq" id="WP_095880898.1">
    <property type="nucleotide sequence ID" value="NZ_NTHN02000034.1"/>
</dbReference>
<dbReference type="EMBL" id="NTHN01000029">
    <property type="protein sequence ID" value="PBD20642.1"/>
    <property type="molecule type" value="Genomic_DNA"/>
</dbReference>
<name>A0A2A3JZT8_9RHOB</name>
<dbReference type="OrthoDB" id="9765769at2"/>
<dbReference type="InterPro" id="IPR032466">
    <property type="entry name" value="Metal_Hydrolase"/>
</dbReference>
<dbReference type="PANTHER" id="PTHR43135">
    <property type="entry name" value="ALPHA-D-RIBOSE 1-METHYLPHOSPHONATE 5-TRIPHOSPHATE DIPHOSPHATASE"/>
    <property type="match status" value="1"/>
</dbReference>
<dbReference type="InterPro" id="IPR057744">
    <property type="entry name" value="OTAase-like"/>
</dbReference>
<evidence type="ECO:0000313" key="2">
    <source>
        <dbReference type="EMBL" id="MCT4371934.1"/>
    </source>
</evidence>
<feature type="domain" description="Amidohydrolase-related" evidence="1">
    <location>
        <begin position="53"/>
        <end position="390"/>
    </location>
</feature>
<proteinExistence type="predicted"/>
<dbReference type="Pfam" id="PF01979">
    <property type="entry name" value="Amidohydro_1"/>
    <property type="match status" value="1"/>
</dbReference>
<reference evidence="3" key="1">
    <citation type="submission" date="2017-09" db="EMBL/GenBank/DDBJ databases">
        <title>Yangia sp. SAOS 153D whole genome sequencing.</title>
        <authorList>
            <person name="Verma A."/>
            <person name="Krishnamurthi S."/>
        </authorList>
    </citation>
    <scope>NUCLEOTIDE SEQUENCE [LARGE SCALE GENOMIC DNA]</scope>
    <source>
        <strain evidence="3">SAOS 153D</strain>
    </source>
</reference>
<accession>A0A2A3JZT8</accession>
<evidence type="ECO:0000313" key="3">
    <source>
        <dbReference type="EMBL" id="PBD20642.1"/>
    </source>
</evidence>
<dbReference type="PANTHER" id="PTHR43135:SF3">
    <property type="entry name" value="ALPHA-D-RIBOSE 1-METHYLPHOSPHONATE 5-TRIPHOSPHATE DIPHOSPHATASE"/>
    <property type="match status" value="1"/>
</dbReference>
<sequence>MTSLLIKNARIVDGTSPEPTEPMQIAIEDGRIREVGASVAFTAEEELDLNGLTVMPGLIDCHVHTIASTANLGLNASLPSSLVAARAATLMKNMILRGFTTVRDLGGADRGLQLAVEEGHFTAPRLVICGKALSQTGGHTDYRGPYDNRDVGWYAQALGTLGRICDGKPELLRAAREELKGGAQFLKVMADGGVSSPSDPIGYLVYSVDELTALVEVANGFGTYVAAHLYADEAIVRALDCGITCIEHGNLIGDETIKRVAREGAFVVPTNITYDLLARKGAEFGLPPESVAKVADVREAGLERVVKLHEAGVTMGYGSDLLGGMQTEQSGEFPLRGRYIPADAVIRSATVDAAKVLRMEGEVGVIAPGAHADIIAVEGNPLENLDLLTGQGAHMPLIMQGGRAIKKAASL</sequence>